<organism evidence="1 2">
    <name type="scientific">Timema podura</name>
    <name type="common">Walking stick</name>
    <dbReference type="NCBI Taxonomy" id="61482"/>
    <lineage>
        <taxon>Eukaryota</taxon>
        <taxon>Metazoa</taxon>
        <taxon>Ecdysozoa</taxon>
        <taxon>Arthropoda</taxon>
        <taxon>Hexapoda</taxon>
        <taxon>Insecta</taxon>
        <taxon>Pterygota</taxon>
        <taxon>Neoptera</taxon>
        <taxon>Polyneoptera</taxon>
        <taxon>Phasmatodea</taxon>
        <taxon>Timematodea</taxon>
        <taxon>Timematoidea</taxon>
        <taxon>Timematidae</taxon>
        <taxon>Timema</taxon>
    </lineage>
</organism>
<evidence type="ECO:0000313" key="2">
    <source>
        <dbReference type="Proteomes" id="UP001153148"/>
    </source>
</evidence>
<sequence length="358" mass="42055">MIPNLQRYRSIYTNEDTQRYRSIYTNEDRRGKETLRTRRPFYALEYRAATLSTKMKAKKRQEKQAKVELIRSRAKKYVYQLEEIAAKRNLKVFLQVTLLIPASVGVQTKGQARPVWFDGDGEVEAIIPFGITEGGFYPNGFPFIPHLFINSVEIAIENIEPWSERCLPNKKMYLETIYSSVASFYIGQKTFNYDRMKVDEKTRVVKLYFDLPVKETSDPNKRTYLYHEMGYYYSILGKHEIARSMAKKSMSWAVETDNLEWKINALVLVAKSELKQGNKTEAKDSITEARQLATELDDEEVVEFLMKCFDVLDKIDTEEEPIYSTGKEEEVIRLITDERLKFEAQDLFRRTRTHRMAR</sequence>
<dbReference type="Proteomes" id="UP001153148">
    <property type="component" value="Unassembled WGS sequence"/>
</dbReference>
<protein>
    <submittedName>
        <fullName evidence="1">Uncharacterized protein</fullName>
    </submittedName>
</protein>
<gene>
    <name evidence="1" type="ORF">TPAB3V08_LOCUS825</name>
</gene>
<comment type="caution">
    <text evidence="1">The sequence shown here is derived from an EMBL/GenBank/DDBJ whole genome shotgun (WGS) entry which is preliminary data.</text>
</comment>
<accession>A0ABN7NLJ4</accession>
<dbReference type="PANTHER" id="PTHR21391">
    <property type="entry name" value="AT04489P-RELATED"/>
    <property type="match status" value="1"/>
</dbReference>
<dbReference type="SUPFAM" id="SSF48452">
    <property type="entry name" value="TPR-like"/>
    <property type="match status" value="1"/>
</dbReference>
<reference evidence="1" key="1">
    <citation type="submission" date="2021-03" db="EMBL/GenBank/DDBJ databases">
        <authorList>
            <person name="Tran Van P."/>
        </authorList>
    </citation>
    <scope>NUCLEOTIDE SEQUENCE</scope>
</reference>
<evidence type="ECO:0000313" key="1">
    <source>
        <dbReference type="EMBL" id="CAG2053781.1"/>
    </source>
</evidence>
<keyword evidence="2" id="KW-1185">Reference proteome</keyword>
<dbReference type="Gene3D" id="1.25.40.10">
    <property type="entry name" value="Tetratricopeptide repeat domain"/>
    <property type="match status" value="1"/>
</dbReference>
<dbReference type="EMBL" id="CAJPIN010000668">
    <property type="protein sequence ID" value="CAG2053781.1"/>
    <property type="molecule type" value="Genomic_DNA"/>
</dbReference>
<name>A0ABN7NLJ4_TIMPD</name>
<proteinExistence type="predicted"/>
<dbReference type="PANTHER" id="PTHR21391:SF0">
    <property type="entry name" value="AT04489P-RELATED"/>
    <property type="match status" value="1"/>
</dbReference>
<dbReference type="InterPro" id="IPR011990">
    <property type="entry name" value="TPR-like_helical_dom_sf"/>
</dbReference>